<dbReference type="InterPro" id="IPR011011">
    <property type="entry name" value="Znf_FYVE_PHD"/>
</dbReference>
<dbReference type="KEGG" id="tng:GSTEN00023330G001"/>
<dbReference type="InterPro" id="IPR055198">
    <property type="entry name" value="NSD_PHD"/>
</dbReference>
<dbReference type="SUPFAM" id="SSF82199">
    <property type="entry name" value="SET domain"/>
    <property type="match status" value="2"/>
</dbReference>
<dbReference type="SMART" id="SM00570">
    <property type="entry name" value="AWS"/>
    <property type="match status" value="1"/>
</dbReference>
<evidence type="ECO:0000256" key="7">
    <source>
        <dbReference type="ARBA" id="ARBA00022691"/>
    </source>
</evidence>
<reference evidence="22" key="1">
    <citation type="journal article" date="2004" name="Nature">
        <title>Genome duplication in the teleost fish Tetraodon nigroviridis reveals the early vertebrate proto-karyotype.</title>
        <authorList>
            <person name="Jaillon O."/>
            <person name="Aury J.-M."/>
            <person name="Brunet F."/>
            <person name="Petit J.-L."/>
            <person name="Stange-Thomann N."/>
            <person name="Mauceli E."/>
            <person name="Bouneau L."/>
            <person name="Fischer C."/>
            <person name="Ozouf-Costaz C."/>
            <person name="Bernot A."/>
            <person name="Nicaud S."/>
            <person name="Jaffe D."/>
            <person name="Fisher S."/>
            <person name="Lutfalla G."/>
            <person name="Dossat C."/>
            <person name="Segurens B."/>
            <person name="Dasilva C."/>
            <person name="Salanoubat M."/>
            <person name="Levy M."/>
            <person name="Boudet N."/>
            <person name="Castellano S."/>
            <person name="Anthouard V."/>
            <person name="Jubin C."/>
            <person name="Castelli V."/>
            <person name="Katinka M."/>
            <person name="Vacherie B."/>
            <person name="Biemont C."/>
            <person name="Skalli Z."/>
            <person name="Cattolico L."/>
            <person name="Poulain J."/>
            <person name="De Berardinis V."/>
            <person name="Cruaud C."/>
            <person name="Duprat S."/>
            <person name="Brottier P."/>
            <person name="Coutanceau J.-P."/>
            <person name="Gouzy J."/>
            <person name="Parra G."/>
            <person name="Lardier G."/>
            <person name="Chapple C."/>
            <person name="McKernan K.J."/>
            <person name="McEwan P."/>
            <person name="Bosak S."/>
            <person name="Kellis M."/>
            <person name="Volff J.-N."/>
            <person name="Guigo R."/>
            <person name="Zody M.C."/>
            <person name="Mesirov J."/>
            <person name="Lindblad-Toh K."/>
            <person name="Birren B."/>
            <person name="Nusbaum C."/>
            <person name="Kahn D."/>
            <person name="Robinson-Rechavi M."/>
            <person name="Laudet V."/>
            <person name="Schachter V."/>
            <person name="Quetier F."/>
            <person name="Saurin W."/>
            <person name="Scarpelli C."/>
            <person name="Wincker P."/>
            <person name="Lander E.S."/>
            <person name="Weissenbach J."/>
            <person name="Roest Crollius H."/>
        </authorList>
    </citation>
    <scope>NUCLEOTIDE SEQUENCE [LARGE SCALE GENOMIC DNA]</scope>
</reference>
<keyword evidence="7" id="KW-0949">S-adenosyl-L-methionine</keyword>
<keyword evidence="10 14" id="KW-0863">Zinc-finger</keyword>
<feature type="domain" description="PWWP" evidence="19">
    <location>
        <begin position="884"/>
        <end position="946"/>
    </location>
</feature>
<feature type="compositionally biased region" description="Basic residues" evidence="16">
    <location>
        <begin position="1251"/>
        <end position="1262"/>
    </location>
</feature>
<evidence type="ECO:0000256" key="12">
    <source>
        <dbReference type="ARBA" id="ARBA00022853"/>
    </source>
</evidence>
<dbReference type="Pfam" id="PF00856">
    <property type="entry name" value="SET"/>
    <property type="match status" value="1"/>
</dbReference>
<dbReference type="Pfam" id="PF23004">
    <property type="entry name" value="PHDvar_NSD"/>
    <property type="match status" value="1"/>
</dbReference>
<dbReference type="SMART" id="SM00293">
    <property type="entry name" value="PWWP"/>
    <property type="match status" value="2"/>
</dbReference>
<keyword evidence="6" id="KW-0808">Transferase</keyword>
<keyword evidence="4" id="KW-0597">Phosphoprotein</keyword>
<evidence type="ECO:0000313" key="22">
    <source>
        <dbReference type="EMBL" id="CAG03790.1"/>
    </source>
</evidence>
<dbReference type="EMBL" id="CAAE01014728">
    <property type="protein sequence ID" value="CAG03790.1"/>
    <property type="molecule type" value="Genomic_DNA"/>
</dbReference>
<dbReference type="GO" id="GO:0008270">
    <property type="term" value="F:zinc ion binding"/>
    <property type="evidence" value="ECO:0007669"/>
    <property type="project" value="UniProtKB-KW"/>
</dbReference>
<evidence type="ECO:0000256" key="5">
    <source>
        <dbReference type="ARBA" id="ARBA00022603"/>
    </source>
</evidence>
<dbReference type="OrthoDB" id="422362at2759"/>
<dbReference type="InterPro" id="IPR001965">
    <property type="entry name" value="Znf_PHD"/>
</dbReference>
<keyword evidence="8" id="KW-0479">Metal-binding</keyword>
<dbReference type="InterPro" id="IPR003616">
    <property type="entry name" value="Post-SET_dom"/>
</dbReference>
<feature type="compositionally biased region" description="Basic and acidic residues" evidence="16">
    <location>
        <begin position="568"/>
        <end position="595"/>
    </location>
</feature>
<keyword evidence="13" id="KW-0539">Nucleus</keyword>
<evidence type="ECO:0000256" key="15">
    <source>
        <dbReference type="SAM" id="Coils"/>
    </source>
</evidence>
<evidence type="ECO:0000256" key="14">
    <source>
        <dbReference type="PROSITE-ProRule" id="PRU00146"/>
    </source>
</evidence>
<dbReference type="CDD" id="cd15657">
    <property type="entry name" value="PHD4_NSD2"/>
    <property type="match status" value="1"/>
</dbReference>
<dbReference type="PROSITE" id="PS50280">
    <property type="entry name" value="SET"/>
    <property type="match status" value="1"/>
</dbReference>
<dbReference type="InterPro" id="IPR006560">
    <property type="entry name" value="AWS_dom"/>
</dbReference>
<dbReference type="Pfam" id="PF23011">
    <property type="entry name" value="PHD-1st_NSD"/>
    <property type="match status" value="1"/>
</dbReference>
<dbReference type="InterPro" id="IPR059153">
    <property type="entry name" value="NSD_PHD-1st"/>
</dbReference>
<comment type="caution">
    <text evidence="22">The sequence shown here is derived from an EMBL/GenBank/DDBJ whole genome shotgun (WGS) entry which is preliminary data.</text>
</comment>
<feature type="region of interest" description="Disordered" evidence="16">
    <location>
        <begin position="1241"/>
        <end position="1262"/>
    </location>
</feature>
<evidence type="ECO:0000256" key="16">
    <source>
        <dbReference type="SAM" id="MobiDB-lite"/>
    </source>
</evidence>
<keyword evidence="9" id="KW-0677">Repeat</keyword>
<dbReference type="InterPro" id="IPR000313">
    <property type="entry name" value="PWWP_dom"/>
</dbReference>
<dbReference type="PROSITE" id="PS51215">
    <property type="entry name" value="AWS"/>
    <property type="match status" value="1"/>
</dbReference>
<reference evidence="22" key="2">
    <citation type="submission" date="2004-02" db="EMBL/GenBank/DDBJ databases">
        <authorList>
            <consortium name="Genoscope"/>
            <consortium name="Whitehead Institute Centre for Genome Research"/>
        </authorList>
    </citation>
    <scope>NUCLEOTIDE SEQUENCE</scope>
</reference>
<dbReference type="PROSITE" id="PS01359">
    <property type="entry name" value="ZF_PHD_1"/>
    <property type="match status" value="1"/>
</dbReference>
<feature type="domain" description="AWS" evidence="21">
    <location>
        <begin position="1014"/>
        <end position="1064"/>
    </location>
</feature>
<dbReference type="InterPro" id="IPR013083">
    <property type="entry name" value="Znf_RING/FYVE/PHD"/>
</dbReference>
<dbReference type="SMART" id="SM00249">
    <property type="entry name" value="PHD"/>
    <property type="match status" value="4"/>
</dbReference>
<keyword evidence="12" id="KW-0156">Chromatin regulator</keyword>
<keyword evidence="5" id="KW-0489">Methyltransferase</keyword>
<dbReference type="FunFam" id="2.30.30.140:FF:000057">
    <property type="entry name" value="Histone-lysine N-methyltransferase NSD2"/>
    <property type="match status" value="1"/>
</dbReference>
<name>Q4S6E2_TETNG</name>
<comment type="subcellular location">
    <subcellularLocation>
        <location evidence="2">Chromosome</location>
    </subcellularLocation>
    <subcellularLocation>
        <location evidence="1">Nucleus</location>
    </subcellularLocation>
</comment>
<dbReference type="Pfam" id="PF00628">
    <property type="entry name" value="PHD"/>
    <property type="match status" value="1"/>
</dbReference>
<dbReference type="SMART" id="SM00508">
    <property type="entry name" value="PostSET"/>
    <property type="match status" value="1"/>
</dbReference>
<dbReference type="Pfam" id="PF22908">
    <property type="entry name" value="PHD_NSD"/>
    <property type="match status" value="1"/>
</dbReference>
<feature type="compositionally biased region" description="Basic residues" evidence="16">
    <location>
        <begin position="1404"/>
        <end position="1415"/>
    </location>
</feature>
<evidence type="ECO:0000256" key="8">
    <source>
        <dbReference type="ARBA" id="ARBA00022723"/>
    </source>
</evidence>
<evidence type="ECO:0000256" key="13">
    <source>
        <dbReference type="ARBA" id="ARBA00023242"/>
    </source>
</evidence>
<evidence type="ECO:0000256" key="9">
    <source>
        <dbReference type="ARBA" id="ARBA00022737"/>
    </source>
</evidence>
<dbReference type="InterPro" id="IPR046341">
    <property type="entry name" value="SET_dom_sf"/>
</dbReference>
<feature type="region of interest" description="Disordered" evidence="16">
    <location>
        <begin position="1"/>
        <end position="39"/>
    </location>
</feature>
<evidence type="ECO:0000256" key="4">
    <source>
        <dbReference type="ARBA" id="ARBA00022553"/>
    </source>
</evidence>
<evidence type="ECO:0000256" key="1">
    <source>
        <dbReference type="ARBA" id="ARBA00004123"/>
    </source>
</evidence>
<dbReference type="FunFam" id="3.30.40.10:FF:000153">
    <property type="entry name" value="Histone-lysine N-methyltransferase NSD2"/>
    <property type="match status" value="1"/>
</dbReference>
<dbReference type="SUPFAM" id="SSF57903">
    <property type="entry name" value="FYVE/PHD zinc finger"/>
    <property type="match status" value="2"/>
</dbReference>
<dbReference type="FunFam" id="3.30.40.10:FF:000205">
    <property type="entry name" value="Histone-lysine N-methyltransferase"/>
    <property type="match status" value="1"/>
</dbReference>
<evidence type="ECO:0000259" key="19">
    <source>
        <dbReference type="PROSITE" id="PS50812"/>
    </source>
</evidence>
<keyword evidence="3" id="KW-0158">Chromosome</keyword>
<protein>
    <submittedName>
        <fullName evidence="22">(spotted green pufferfish) hypothetical protein</fullName>
    </submittedName>
</protein>
<feature type="compositionally biased region" description="Polar residues" evidence="16">
    <location>
        <begin position="137"/>
        <end position="152"/>
    </location>
</feature>
<dbReference type="GO" id="GO:0140938">
    <property type="term" value="F:histone H3 methyltransferase activity"/>
    <property type="evidence" value="ECO:0007669"/>
    <property type="project" value="UniProtKB-ARBA"/>
</dbReference>
<dbReference type="InterPro" id="IPR001214">
    <property type="entry name" value="SET_dom"/>
</dbReference>
<dbReference type="GO" id="GO:0032259">
    <property type="term" value="P:methylation"/>
    <property type="evidence" value="ECO:0007669"/>
    <property type="project" value="UniProtKB-KW"/>
</dbReference>
<dbReference type="InterPro" id="IPR019786">
    <property type="entry name" value="Zinc_finger_PHD-type_CS"/>
</dbReference>
<evidence type="ECO:0000256" key="10">
    <source>
        <dbReference type="ARBA" id="ARBA00022771"/>
    </source>
</evidence>
<gene>
    <name evidence="22" type="ORF">GSTENG00023330001</name>
</gene>
<evidence type="ECO:0000256" key="2">
    <source>
        <dbReference type="ARBA" id="ARBA00004286"/>
    </source>
</evidence>
<dbReference type="PROSITE" id="PS50868">
    <property type="entry name" value="POST_SET"/>
    <property type="match status" value="1"/>
</dbReference>
<evidence type="ECO:0000259" key="21">
    <source>
        <dbReference type="PROSITE" id="PS51215"/>
    </source>
</evidence>
<evidence type="ECO:0000256" key="3">
    <source>
        <dbReference type="ARBA" id="ARBA00022454"/>
    </source>
</evidence>
<evidence type="ECO:0000259" key="18">
    <source>
        <dbReference type="PROSITE" id="PS50280"/>
    </source>
</evidence>
<feature type="domain" description="PWWP" evidence="19">
    <location>
        <begin position="230"/>
        <end position="298"/>
    </location>
</feature>
<dbReference type="Gene3D" id="2.30.30.140">
    <property type="match status" value="2"/>
</dbReference>
<keyword evidence="11" id="KW-0862">Zinc</keyword>
<organism evidence="22">
    <name type="scientific">Tetraodon nigroviridis</name>
    <name type="common">Spotted green pufferfish</name>
    <name type="synonym">Chelonodon nigroviridis</name>
    <dbReference type="NCBI Taxonomy" id="99883"/>
    <lineage>
        <taxon>Eukaryota</taxon>
        <taxon>Metazoa</taxon>
        <taxon>Chordata</taxon>
        <taxon>Craniata</taxon>
        <taxon>Vertebrata</taxon>
        <taxon>Euteleostomi</taxon>
        <taxon>Actinopterygii</taxon>
        <taxon>Neopterygii</taxon>
        <taxon>Teleostei</taxon>
        <taxon>Neoteleostei</taxon>
        <taxon>Acanthomorphata</taxon>
        <taxon>Eupercaria</taxon>
        <taxon>Tetraodontiformes</taxon>
        <taxon>Tetradontoidea</taxon>
        <taxon>Tetraodontidae</taxon>
        <taxon>Tetraodon</taxon>
    </lineage>
</organism>
<feature type="compositionally biased region" description="Low complexity" evidence="16">
    <location>
        <begin position="412"/>
        <end position="433"/>
    </location>
</feature>
<feature type="region of interest" description="Disordered" evidence="16">
    <location>
        <begin position="1340"/>
        <end position="1443"/>
    </location>
</feature>
<evidence type="ECO:0000259" key="17">
    <source>
        <dbReference type="PROSITE" id="PS50016"/>
    </source>
</evidence>
<dbReference type="GO" id="GO:0005634">
    <property type="term" value="C:nucleus"/>
    <property type="evidence" value="ECO:0007669"/>
    <property type="project" value="UniProtKB-SubCell"/>
</dbReference>
<feature type="region of interest" description="Disordered" evidence="16">
    <location>
        <begin position="137"/>
        <end position="225"/>
    </location>
</feature>
<dbReference type="PROSITE" id="PS50812">
    <property type="entry name" value="PWWP"/>
    <property type="match status" value="2"/>
</dbReference>
<feature type="domain" description="Post-SET" evidence="20">
    <location>
        <begin position="1219"/>
        <end position="1235"/>
    </location>
</feature>
<dbReference type="GO" id="GO:0005694">
    <property type="term" value="C:chromosome"/>
    <property type="evidence" value="ECO:0007669"/>
    <property type="project" value="UniProtKB-SubCell"/>
</dbReference>
<dbReference type="PANTHER" id="PTHR22884">
    <property type="entry name" value="SET DOMAIN PROTEINS"/>
    <property type="match status" value="1"/>
</dbReference>
<dbReference type="PROSITE" id="PS50016">
    <property type="entry name" value="ZF_PHD_2"/>
    <property type="match status" value="1"/>
</dbReference>
<feature type="compositionally biased region" description="Low complexity" evidence="16">
    <location>
        <begin position="1364"/>
        <end position="1377"/>
    </location>
</feature>
<dbReference type="InterPro" id="IPR055197">
    <property type="entry name" value="PHDvar_NSD"/>
</dbReference>
<proteinExistence type="predicted"/>
<dbReference type="InterPro" id="IPR019787">
    <property type="entry name" value="Znf_PHD-finger"/>
</dbReference>
<dbReference type="SMART" id="SM00317">
    <property type="entry name" value="SET"/>
    <property type="match status" value="1"/>
</dbReference>
<dbReference type="FunFam" id="2.30.30.140:FF:000004">
    <property type="entry name" value="Histone-lysine N-methyltransferase"/>
    <property type="match status" value="1"/>
</dbReference>
<dbReference type="SUPFAM" id="SSF63748">
    <property type="entry name" value="Tudor/PWWP/MBT"/>
    <property type="match status" value="2"/>
</dbReference>
<sequence>MDSKGSSLPSMPEPANPISMKQLPEPLSVRKNGGDMSSDHSMLIDKAAAHLAATLQDSVLQKMASHSHSNHSHERLKDLTSLVLNGDQDALPKLCTPEQSLLKSAEVPTANGTHPRNRSPHSEPELKVTIPQVVKQQPQLEPSSANGTSLAAPTTDDPVSGPEKREDAKKRRGRPHKEKPQANLSSSPNPGEPCNHLNATGGSGALSEPELVPEAEQKPKESPLPITLSVGDLVWTKVSGYPWWPCMVTSDPEINCHFKQKQKASSSKTGALYHVQYFGDAPERGYIFEKNMVPFTGEDQYQDLCQCKKKPASRSVHKKMAPSVPRKLRAQWNMGIIQANEALSMSVEERMANFLFLYDDKGPHLNPHIMEKLKPEPGLDHGAGLRLQPDHRSPPADPLGDLTAHFSNSTSAALQPQPDAQDPHAAAASPADAPQKKRRRSKQAQTPQKTARRKKSAAENSSDPVKKRRKSKPSPSAEEAPGSVSAAPSVPGQWEVEPQQSPVRQRGAKSDLLACSGEGVKKRQKKSLPDKQRTDSTAEHEPRTSSKRPLSDDTAEKGPGVKKRRKMNKEAEKETIKTPRNQRGGEKENRMERTRLQPPRQRRGGRPRVPSLRSLGVKDVQTPPATAWTVQRRENVRKSLSARWVRAGRVSFGGAGLLCSNHVLFFLIFFLSPQSCEEAGEDLVPCEGQCCGMFHLQCLGVLLEPDDKVLCQECSTGVHSCFHCKKSEGSVRRCHVPHCGKFYHEACIRLNPLTVFDNKGFRCPLHTCLGCCYGNRTKPKSTKGRLMRCLRCPVAYHAGDLCVAAGSEMVTSAAIICTNHFNAKKAYRHHSHVNVSWCFVCSKGGRLLCCESCPAAFHPDCLNIAMPDGSWFCNDCRAGKKPKYRDIIWVKLGKYRWWPAEIYHPRNIPTNIQHLRHEIGEFPVFFFGSRDYFWTHQGRVFPYMEGDRGSKYQRTGIGKVFKHALLEAEARFKEIKMKREKKEAQQYSRKPPPYKFIKVNKPVGKVQVYAADISEIPKCNCKPSDERPCGFESECLNRMLQYECHPQVCPSGERCCNQDFTQRLYPDTKIIKTPGKGWGLITLRDIKKVSARRPGSPVPVFLPVGRRVGTSWSDVTQGEFVNEYIGELIDEEECRARIKYAQENNITNFYMLTIDKDRIIDAGPKGNYSRFMNHSCQPNCETQKWTVNGDTRVGLFAVCDIPAGTELTFNYNLDCLGNEKTVCCCGAPNCSGFLGDRPKNSNGHTAEPKAKRGKKKYKKRKSEGKKKSEDECFRCGDGGQLVLCDKKTCTKAYHLSCLNLTKRPFGEKNRHRYRRVGYLEGTLALAGGVGDVLTNETERPPVLLQDAGTAPGTTATSVGRTRRPSASSAPTPSVSPTRRGRCGLLPSRDSCAVRSTRSWTSRPAKVRTRRLKGTLRARPAPSAVLPKAPKPNPRAPRGKQSEL</sequence>
<dbReference type="Pfam" id="PF00855">
    <property type="entry name" value="PWWP"/>
    <property type="match status" value="2"/>
</dbReference>
<dbReference type="Gene3D" id="3.30.40.10">
    <property type="entry name" value="Zinc/RING finger domain, C3HC4 (zinc finger)"/>
    <property type="match status" value="3"/>
</dbReference>
<evidence type="ECO:0000256" key="6">
    <source>
        <dbReference type="ARBA" id="ARBA00022679"/>
    </source>
</evidence>
<feature type="domain" description="SET" evidence="18">
    <location>
        <begin position="1066"/>
        <end position="1212"/>
    </location>
</feature>
<feature type="region of interest" description="Disordered" evidence="16">
    <location>
        <begin position="90"/>
        <end position="124"/>
    </location>
</feature>
<dbReference type="Pfam" id="PF17907">
    <property type="entry name" value="AWS"/>
    <property type="match status" value="1"/>
</dbReference>
<evidence type="ECO:0000256" key="11">
    <source>
        <dbReference type="ARBA" id="ARBA00022833"/>
    </source>
</evidence>
<evidence type="ECO:0000259" key="20">
    <source>
        <dbReference type="PROSITE" id="PS50868"/>
    </source>
</evidence>
<feature type="compositionally biased region" description="Basic and acidic residues" evidence="16">
    <location>
        <begin position="368"/>
        <end position="379"/>
    </location>
</feature>
<dbReference type="FunFam" id="2.170.270.10:FF:000113">
    <property type="entry name" value="Histone-lysine N-methyltransferase"/>
    <property type="match status" value="1"/>
</dbReference>
<feature type="coiled-coil region" evidence="15">
    <location>
        <begin position="963"/>
        <end position="990"/>
    </location>
</feature>
<feature type="region of interest" description="Disordered" evidence="16">
    <location>
        <begin position="368"/>
        <end position="615"/>
    </location>
</feature>
<dbReference type="InterPro" id="IPR050777">
    <property type="entry name" value="SET2_Histone-Lys_MeTrsfase"/>
</dbReference>
<dbReference type="CDD" id="cd15649">
    <property type="entry name" value="PHD1_NSD3"/>
    <property type="match status" value="1"/>
</dbReference>
<dbReference type="Gene3D" id="2.170.270.10">
    <property type="entry name" value="SET domain"/>
    <property type="match status" value="1"/>
</dbReference>
<accession>Q4S6E2</accession>
<feature type="compositionally biased region" description="Basic and acidic residues" evidence="16">
    <location>
        <begin position="527"/>
        <end position="556"/>
    </location>
</feature>
<keyword evidence="15" id="KW-0175">Coiled coil</keyword>
<dbReference type="CDD" id="cd19173">
    <property type="entry name" value="SET_NSD"/>
    <property type="match status" value="1"/>
</dbReference>
<feature type="domain" description="PHD-type" evidence="17">
    <location>
        <begin position="835"/>
        <end position="879"/>
    </location>
</feature>
<dbReference type="GO" id="GO:0016279">
    <property type="term" value="F:protein-lysine N-methyltransferase activity"/>
    <property type="evidence" value="ECO:0007669"/>
    <property type="project" value="UniProtKB-ARBA"/>
</dbReference>